<dbReference type="Proteomes" id="UP000268093">
    <property type="component" value="Unassembled WGS sequence"/>
</dbReference>
<protein>
    <submittedName>
        <fullName evidence="2">Hydantoinase B/oxoprolinase-domain-containing protein</fullName>
    </submittedName>
</protein>
<dbReference type="AlphaFoldDB" id="A0A433DKE8"/>
<name>A0A433DKE8_9FUNG</name>
<comment type="caution">
    <text evidence="2">The sequence shown here is derived from an EMBL/GenBank/DDBJ whole genome shotgun (WGS) entry which is preliminary data.</text>
</comment>
<proteinExistence type="predicted"/>
<organism evidence="2 3">
    <name type="scientific">Jimgerdemannia flammicorona</name>
    <dbReference type="NCBI Taxonomy" id="994334"/>
    <lineage>
        <taxon>Eukaryota</taxon>
        <taxon>Fungi</taxon>
        <taxon>Fungi incertae sedis</taxon>
        <taxon>Mucoromycota</taxon>
        <taxon>Mucoromycotina</taxon>
        <taxon>Endogonomycetes</taxon>
        <taxon>Endogonales</taxon>
        <taxon>Endogonaceae</taxon>
        <taxon>Jimgerdemannia</taxon>
    </lineage>
</organism>
<keyword evidence="3" id="KW-1185">Reference proteome</keyword>
<accession>A0A433DKE8</accession>
<dbReference type="Pfam" id="PF02538">
    <property type="entry name" value="Hydantoinase_B"/>
    <property type="match status" value="1"/>
</dbReference>
<evidence type="ECO:0000313" key="2">
    <source>
        <dbReference type="EMBL" id="RUP51275.1"/>
    </source>
</evidence>
<dbReference type="GO" id="GO:0005829">
    <property type="term" value="C:cytosol"/>
    <property type="evidence" value="ECO:0007669"/>
    <property type="project" value="TreeGrafter"/>
</dbReference>
<reference evidence="2 3" key="1">
    <citation type="journal article" date="2018" name="New Phytol.">
        <title>Phylogenomics of Endogonaceae and evolution of mycorrhizas within Mucoromycota.</title>
        <authorList>
            <person name="Chang Y."/>
            <person name="Desiro A."/>
            <person name="Na H."/>
            <person name="Sandor L."/>
            <person name="Lipzen A."/>
            <person name="Clum A."/>
            <person name="Barry K."/>
            <person name="Grigoriev I.V."/>
            <person name="Martin F.M."/>
            <person name="Stajich J.E."/>
            <person name="Smith M.E."/>
            <person name="Bonito G."/>
            <person name="Spatafora J.W."/>
        </authorList>
    </citation>
    <scope>NUCLEOTIDE SEQUENCE [LARGE SCALE GENOMIC DNA]</scope>
    <source>
        <strain evidence="2 3">GMNB39</strain>
    </source>
</reference>
<dbReference type="InterPro" id="IPR045079">
    <property type="entry name" value="Oxoprolinase-like"/>
</dbReference>
<dbReference type="OrthoDB" id="3643at2759"/>
<sequence length="258" mass="28732">MEEVEWVWVSEYGMMAIDADCFCREWRWPELDWSKWSTHSMSMTITRACPCFQLSSSSLSIREAKWHSYFSHNTAHNQYPHHGSRDPRAAIPRYFARVLAPHRYASFSPQSHLLFLNSTLTHRSPKPYTKGSGGAGHHRGGDGVIRDIEFLEQDMAVSILSERRVHHPYGLEGGEDGACGLNLWIRRDPVTGASRVINLGGKNTAIVGKGDRIVICTPGGGGYGVSGKPGLQAERDIDAGVFLVRGSVEEYRRMGESA</sequence>
<dbReference type="GO" id="GO:0006749">
    <property type="term" value="P:glutathione metabolic process"/>
    <property type="evidence" value="ECO:0007669"/>
    <property type="project" value="TreeGrafter"/>
</dbReference>
<gene>
    <name evidence="2" type="ORF">BC936DRAFT_149083</name>
</gene>
<evidence type="ECO:0000313" key="3">
    <source>
        <dbReference type="Proteomes" id="UP000268093"/>
    </source>
</evidence>
<evidence type="ECO:0000259" key="1">
    <source>
        <dbReference type="Pfam" id="PF02538"/>
    </source>
</evidence>
<dbReference type="PANTHER" id="PTHR11365:SF2">
    <property type="entry name" value="5-OXOPROLINASE"/>
    <property type="match status" value="1"/>
</dbReference>
<dbReference type="InterPro" id="IPR003692">
    <property type="entry name" value="Hydantoinase_B"/>
</dbReference>
<dbReference type="GO" id="GO:0017168">
    <property type="term" value="F:5-oxoprolinase (ATP-hydrolyzing) activity"/>
    <property type="evidence" value="ECO:0007669"/>
    <property type="project" value="TreeGrafter"/>
</dbReference>
<dbReference type="PANTHER" id="PTHR11365">
    <property type="entry name" value="5-OXOPROLINASE RELATED"/>
    <property type="match status" value="1"/>
</dbReference>
<dbReference type="EMBL" id="RBNI01000842">
    <property type="protein sequence ID" value="RUP51275.1"/>
    <property type="molecule type" value="Genomic_DNA"/>
</dbReference>
<feature type="domain" description="Hydantoinase B/oxoprolinase" evidence="1">
    <location>
        <begin position="129"/>
        <end position="224"/>
    </location>
</feature>